<dbReference type="RefSeq" id="WP_382353870.1">
    <property type="nucleotide sequence ID" value="NZ_JBHMBP010000004.1"/>
</dbReference>
<sequence length="291" mass="31859">MSRQLLKVDGLRLRFGGLQVLNDLSLTVREGQIVGLIGPNGAGKTSCFNCLTGIYQPQGGRVYFDGRDVSHLPTHRRARRGIARTWQNLGVIDSLTVTENVMLAQHQRAGYSALAGMLGLAGTWHRERELRRDAAEIIEYFGLDEVAHERAGELPYGVRKTCDMAMALATDPKLLMLDEPASGLSPEEALGLASTLRELRDRLRLTILMIEHHVPLVAEVCDYVYVLNFGELLTEGEPEAIQRHPEVIAAYLGGTAEPEGAEDDAGDDTVQFASEPPEWPLMAEGKSNGTA</sequence>
<keyword evidence="3 6" id="KW-0067">ATP-binding</keyword>
<dbReference type="InterPro" id="IPR027417">
    <property type="entry name" value="P-loop_NTPase"/>
</dbReference>
<feature type="domain" description="ABC transporter" evidence="5">
    <location>
        <begin position="6"/>
        <end position="254"/>
    </location>
</feature>
<gene>
    <name evidence="6" type="ORF">ACFQS3_03420</name>
</gene>
<dbReference type="InterPro" id="IPR051120">
    <property type="entry name" value="ABC_AA/LPS_Transport"/>
</dbReference>
<evidence type="ECO:0000256" key="3">
    <source>
        <dbReference type="ARBA" id="ARBA00022840"/>
    </source>
</evidence>
<keyword evidence="2" id="KW-0547">Nucleotide-binding</keyword>
<dbReference type="PROSITE" id="PS50893">
    <property type="entry name" value="ABC_TRANSPORTER_2"/>
    <property type="match status" value="1"/>
</dbReference>
<dbReference type="Proteomes" id="UP001596470">
    <property type="component" value="Unassembled WGS sequence"/>
</dbReference>
<dbReference type="SMART" id="SM00382">
    <property type="entry name" value="AAA"/>
    <property type="match status" value="1"/>
</dbReference>
<evidence type="ECO:0000313" key="7">
    <source>
        <dbReference type="Proteomes" id="UP001596470"/>
    </source>
</evidence>
<name>A0ABW2D413_9ACTN</name>
<evidence type="ECO:0000259" key="5">
    <source>
        <dbReference type="PROSITE" id="PS50893"/>
    </source>
</evidence>
<evidence type="ECO:0000256" key="2">
    <source>
        <dbReference type="ARBA" id="ARBA00022741"/>
    </source>
</evidence>
<feature type="region of interest" description="Disordered" evidence="4">
    <location>
        <begin position="254"/>
        <end position="291"/>
    </location>
</feature>
<keyword evidence="7" id="KW-1185">Reference proteome</keyword>
<dbReference type="InterPro" id="IPR003439">
    <property type="entry name" value="ABC_transporter-like_ATP-bd"/>
</dbReference>
<evidence type="ECO:0000256" key="4">
    <source>
        <dbReference type="SAM" id="MobiDB-lite"/>
    </source>
</evidence>
<dbReference type="PANTHER" id="PTHR45772:SF9">
    <property type="entry name" value="CONSERVED COMPONENT OF ABC TRANSPORTER FOR NATURAL AMINO ACIDS"/>
    <property type="match status" value="1"/>
</dbReference>
<accession>A0ABW2D413</accession>
<dbReference type="GO" id="GO:0005524">
    <property type="term" value="F:ATP binding"/>
    <property type="evidence" value="ECO:0007669"/>
    <property type="project" value="UniProtKB-KW"/>
</dbReference>
<dbReference type="InterPro" id="IPR003593">
    <property type="entry name" value="AAA+_ATPase"/>
</dbReference>
<dbReference type="Pfam" id="PF12399">
    <property type="entry name" value="BCA_ABC_TP_C"/>
    <property type="match status" value="1"/>
</dbReference>
<dbReference type="Gene3D" id="3.40.50.300">
    <property type="entry name" value="P-loop containing nucleotide triphosphate hydrolases"/>
    <property type="match status" value="1"/>
</dbReference>
<dbReference type="PANTHER" id="PTHR45772">
    <property type="entry name" value="CONSERVED COMPONENT OF ABC TRANSPORTER FOR NATURAL AMINO ACIDS-RELATED"/>
    <property type="match status" value="1"/>
</dbReference>
<keyword evidence="1" id="KW-0813">Transport</keyword>
<dbReference type="EMBL" id="JBHSYS010000001">
    <property type="protein sequence ID" value="MFC6956241.1"/>
    <property type="molecule type" value="Genomic_DNA"/>
</dbReference>
<dbReference type="SUPFAM" id="SSF52540">
    <property type="entry name" value="P-loop containing nucleoside triphosphate hydrolases"/>
    <property type="match status" value="1"/>
</dbReference>
<dbReference type="Pfam" id="PF00005">
    <property type="entry name" value="ABC_tran"/>
    <property type="match status" value="1"/>
</dbReference>
<dbReference type="InterPro" id="IPR032823">
    <property type="entry name" value="BCA_ABC_TP_C"/>
</dbReference>
<proteinExistence type="predicted"/>
<comment type="caution">
    <text evidence="6">The sequence shown here is derived from an EMBL/GenBank/DDBJ whole genome shotgun (WGS) entry which is preliminary data.</text>
</comment>
<dbReference type="CDD" id="cd03219">
    <property type="entry name" value="ABC_Mj1267_LivG_branched"/>
    <property type="match status" value="1"/>
</dbReference>
<evidence type="ECO:0000256" key="1">
    <source>
        <dbReference type="ARBA" id="ARBA00022448"/>
    </source>
</evidence>
<reference evidence="7" key="1">
    <citation type="journal article" date="2019" name="Int. J. Syst. Evol. Microbiol.">
        <title>The Global Catalogue of Microorganisms (GCM) 10K type strain sequencing project: providing services to taxonomists for standard genome sequencing and annotation.</title>
        <authorList>
            <consortium name="The Broad Institute Genomics Platform"/>
            <consortium name="The Broad Institute Genome Sequencing Center for Infectious Disease"/>
            <person name="Wu L."/>
            <person name="Ma J."/>
        </authorList>
    </citation>
    <scope>NUCLEOTIDE SEQUENCE [LARGE SCALE GENOMIC DNA]</scope>
    <source>
        <strain evidence="7">KACC 12634</strain>
    </source>
</reference>
<protein>
    <submittedName>
        <fullName evidence="6">ABC transporter ATP-binding protein</fullName>
    </submittedName>
</protein>
<organism evidence="6 7">
    <name type="scientific">Glycomyces mayteni</name>
    <dbReference type="NCBI Taxonomy" id="543887"/>
    <lineage>
        <taxon>Bacteria</taxon>
        <taxon>Bacillati</taxon>
        <taxon>Actinomycetota</taxon>
        <taxon>Actinomycetes</taxon>
        <taxon>Glycomycetales</taxon>
        <taxon>Glycomycetaceae</taxon>
        <taxon>Glycomyces</taxon>
    </lineage>
</organism>
<evidence type="ECO:0000313" key="6">
    <source>
        <dbReference type="EMBL" id="MFC6956241.1"/>
    </source>
</evidence>